<feature type="transmembrane region" description="Helical" evidence="1">
    <location>
        <begin position="7"/>
        <end position="28"/>
    </location>
</feature>
<organism evidence="2 3">
    <name type="scientific">Cylicocyclus nassatus</name>
    <name type="common">Nematode worm</name>
    <dbReference type="NCBI Taxonomy" id="53992"/>
    <lineage>
        <taxon>Eukaryota</taxon>
        <taxon>Metazoa</taxon>
        <taxon>Ecdysozoa</taxon>
        <taxon>Nematoda</taxon>
        <taxon>Chromadorea</taxon>
        <taxon>Rhabditida</taxon>
        <taxon>Rhabditina</taxon>
        <taxon>Rhabditomorpha</taxon>
        <taxon>Strongyloidea</taxon>
        <taxon>Strongylidae</taxon>
        <taxon>Cylicocyclus</taxon>
    </lineage>
</organism>
<feature type="transmembrane region" description="Helical" evidence="1">
    <location>
        <begin position="40"/>
        <end position="66"/>
    </location>
</feature>
<gene>
    <name evidence="2" type="ORF">CYNAS_LOCUS18755</name>
</gene>
<sequence length="135" mass="14676">MEHTVVLAGEMVVLIAGVTGIGMLHGWTEGVGYHMRAYYTPLWLCAALMCLLLVLILSLFLVFVCLLSDHPGVIKQHIILLAFSWPVAVLLIVAGVATSAPILVGLLLILYFTALLPFARHYNNAKWTPIASPPV</sequence>
<keyword evidence="1" id="KW-1133">Transmembrane helix</keyword>
<dbReference type="EMBL" id="CATQJL010000316">
    <property type="protein sequence ID" value="CAJ0606772.1"/>
    <property type="molecule type" value="Genomic_DNA"/>
</dbReference>
<keyword evidence="3" id="KW-1185">Reference proteome</keyword>
<evidence type="ECO:0000313" key="3">
    <source>
        <dbReference type="Proteomes" id="UP001176961"/>
    </source>
</evidence>
<proteinExistence type="predicted"/>
<protein>
    <submittedName>
        <fullName evidence="2">Uncharacterized protein</fullName>
    </submittedName>
</protein>
<feature type="transmembrane region" description="Helical" evidence="1">
    <location>
        <begin position="102"/>
        <end position="119"/>
    </location>
</feature>
<feature type="transmembrane region" description="Helical" evidence="1">
    <location>
        <begin position="78"/>
        <end position="96"/>
    </location>
</feature>
<reference evidence="2" key="1">
    <citation type="submission" date="2023-07" db="EMBL/GenBank/DDBJ databases">
        <authorList>
            <consortium name="CYATHOMIX"/>
        </authorList>
    </citation>
    <scope>NUCLEOTIDE SEQUENCE</scope>
    <source>
        <strain evidence="2">N/A</strain>
    </source>
</reference>
<evidence type="ECO:0000256" key="1">
    <source>
        <dbReference type="SAM" id="Phobius"/>
    </source>
</evidence>
<keyword evidence="1" id="KW-0812">Transmembrane</keyword>
<evidence type="ECO:0000313" key="2">
    <source>
        <dbReference type="EMBL" id="CAJ0606772.1"/>
    </source>
</evidence>
<name>A0AA36MES6_CYLNA</name>
<keyword evidence="1" id="KW-0472">Membrane</keyword>
<comment type="caution">
    <text evidence="2">The sequence shown here is derived from an EMBL/GenBank/DDBJ whole genome shotgun (WGS) entry which is preliminary data.</text>
</comment>
<dbReference type="Proteomes" id="UP001176961">
    <property type="component" value="Unassembled WGS sequence"/>
</dbReference>
<accession>A0AA36MES6</accession>
<dbReference type="AlphaFoldDB" id="A0AA36MES6"/>